<evidence type="ECO:0000313" key="2">
    <source>
        <dbReference type="EMBL" id="KAK1358093.1"/>
    </source>
</evidence>
<dbReference type="Proteomes" id="UP001237642">
    <property type="component" value="Unassembled WGS sequence"/>
</dbReference>
<dbReference type="SUPFAM" id="SSF81383">
    <property type="entry name" value="F-box domain"/>
    <property type="match status" value="1"/>
</dbReference>
<comment type="caution">
    <text evidence="2">The sequence shown here is derived from an EMBL/GenBank/DDBJ whole genome shotgun (WGS) entry which is preliminary data.</text>
</comment>
<proteinExistence type="predicted"/>
<dbReference type="InterPro" id="IPR001810">
    <property type="entry name" value="F-box_dom"/>
</dbReference>
<dbReference type="SMART" id="SM00256">
    <property type="entry name" value="FBOX"/>
    <property type="match status" value="1"/>
</dbReference>
<sequence length="171" mass="18608">MGSTVSRGADNEDCGPLGDIPEELIKAEIVSRLPVISLMRFRCVCKSWKRLLSGDPNFVQSHLTNYSMNLNNGSLIARSFPFVNPNIIHPLNSGYVDFGGSVHGLVCVHSYNLKKRSIDYVGLWNPATNHYKDIPIPPCSANARIPGLQVACIAMIVVLVSISSSHMAVAT</sequence>
<evidence type="ECO:0000259" key="1">
    <source>
        <dbReference type="SMART" id="SM00256"/>
    </source>
</evidence>
<evidence type="ECO:0000313" key="3">
    <source>
        <dbReference type="Proteomes" id="UP001237642"/>
    </source>
</evidence>
<gene>
    <name evidence="2" type="ORF">POM88_051349</name>
</gene>
<dbReference type="PANTHER" id="PTHR31672:SF13">
    <property type="entry name" value="F-BOX PROTEIN CPR30-LIKE"/>
    <property type="match status" value="1"/>
</dbReference>
<reference evidence="2" key="2">
    <citation type="submission" date="2023-05" db="EMBL/GenBank/DDBJ databases">
        <authorList>
            <person name="Schelkunov M.I."/>
        </authorList>
    </citation>
    <scope>NUCLEOTIDE SEQUENCE</scope>
    <source>
        <strain evidence="2">Hsosn_3</strain>
        <tissue evidence="2">Leaf</tissue>
    </source>
</reference>
<accession>A0AAD8H1Q7</accession>
<dbReference type="PANTHER" id="PTHR31672">
    <property type="entry name" value="BNACNNG10540D PROTEIN"/>
    <property type="match status" value="1"/>
</dbReference>
<feature type="domain" description="F-box" evidence="1">
    <location>
        <begin position="20"/>
        <end position="61"/>
    </location>
</feature>
<dbReference type="InterPro" id="IPR036047">
    <property type="entry name" value="F-box-like_dom_sf"/>
</dbReference>
<dbReference type="EMBL" id="JAUIZM010000011">
    <property type="protein sequence ID" value="KAK1358093.1"/>
    <property type="molecule type" value="Genomic_DNA"/>
</dbReference>
<dbReference type="CDD" id="cd22157">
    <property type="entry name" value="F-box_AtFBW1-like"/>
    <property type="match status" value="1"/>
</dbReference>
<dbReference type="Pfam" id="PF00646">
    <property type="entry name" value="F-box"/>
    <property type="match status" value="1"/>
</dbReference>
<dbReference type="Gene3D" id="1.20.1280.50">
    <property type="match status" value="1"/>
</dbReference>
<protein>
    <recommendedName>
        <fullName evidence="1">F-box domain-containing protein</fullName>
    </recommendedName>
</protein>
<reference evidence="2" key="1">
    <citation type="submission" date="2023-02" db="EMBL/GenBank/DDBJ databases">
        <title>Genome of toxic invasive species Heracleum sosnowskyi carries increased number of genes despite the absence of recent whole-genome duplications.</title>
        <authorList>
            <person name="Schelkunov M."/>
            <person name="Shtratnikova V."/>
            <person name="Makarenko M."/>
            <person name="Klepikova A."/>
            <person name="Omelchenko D."/>
            <person name="Novikova G."/>
            <person name="Obukhova E."/>
            <person name="Bogdanov V."/>
            <person name="Penin A."/>
            <person name="Logacheva M."/>
        </authorList>
    </citation>
    <scope>NUCLEOTIDE SEQUENCE</scope>
    <source>
        <strain evidence="2">Hsosn_3</strain>
        <tissue evidence="2">Leaf</tissue>
    </source>
</reference>
<name>A0AAD8H1Q7_9APIA</name>
<organism evidence="2 3">
    <name type="scientific">Heracleum sosnowskyi</name>
    <dbReference type="NCBI Taxonomy" id="360622"/>
    <lineage>
        <taxon>Eukaryota</taxon>
        <taxon>Viridiplantae</taxon>
        <taxon>Streptophyta</taxon>
        <taxon>Embryophyta</taxon>
        <taxon>Tracheophyta</taxon>
        <taxon>Spermatophyta</taxon>
        <taxon>Magnoliopsida</taxon>
        <taxon>eudicotyledons</taxon>
        <taxon>Gunneridae</taxon>
        <taxon>Pentapetalae</taxon>
        <taxon>asterids</taxon>
        <taxon>campanulids</taxon>
        <taxon>Apiales</taxon>
        <taxon>Apiaceae</taxon>
        <taxon>Apioideae</taxon>
        <taxon>apioid superclade</taxon>
        <taxon>Tordylieae</taxon>
        <taxon>Tordyliinae</taxon>
        <taxon>Heracleum</taxon>
    </lineage>
</organism>
<keyword evidence="3" id="KW-1185">Reference proteome</keyword>
<dbReference type="AlphaFoldDB" id="A0AAD8H1Q7"/>
<dbReference type="InterPro" id="IPR050796">
    <property type="entry name" value="SCF_F-box_component"/>
</dbReference>